<dbReference type="InterPro" id="IPR014017">
    <property type="entry name" value="DNA_helicase_UvrD-like_C"/>
</dbReference>
<dbReference type="GO" id="GO:0004527">
    <property type="term" value="F:exonuclease activity"/>
    <property type="evidence" value="ECO:0007669"/>
    <property type="project" value="UniProtKB-KW"/>
</dbReference>
<proteinExistence type="predicted"/>
<dbReference type="InterPro" id="IPR014151">
    <property type="entry name" value="DNA_helicase_AddA"/>
</dbReference>
<evidence type="ECO:0000256" key="9">
    <source>
        <dbReference type="ARBA" id="ARBA00023204"/>
    </source>
</evidence>
<evidence type="ECO:0000256" key="15">
    <source>
        <dbReference type="PROSITE-ProRule" id="PRU00560"/>
    </source>
</evidence>
<keyword evidence="9" id="KW-0234">DNA repair</keyword>
<accession>A0A418YT19</accession>
<evidence type="ECO:0000256" key="2">
    <source>
        <dbReference type="ARBA" id="ARBA00022741"/>
    </source>
</evidence>
<dbReference type="InterPro" id="IPR011604">
    <property type="entry name" value="PDDEXK-like_dom_sf"/>
</dbReference>
<dbReference type="SUPFAM" id="SSF52540">
    <property type="entry name" value="P-loop containing nucleoside triphosphate hydrolases"/>
    <property type="match status" value="1"/>
</dbReference>
<keyword evidence="4 15" id="KW-0378">Hydrolase</keyword>
<dbReference type="InterPro" id="IPR027417">
    <property type="entry name" value="P-loop_NTPase"/>
</dbReference>
<keyword evidence="8" id="KW-0238">DNA-binding</keyword>
<feature type="domain" description="UvrD-like helicase C-terminal" evidence="18">
    <location>
        <begin position="505"/>
        <end position="778"/>
    </location>
</feature>
<evidence type="ECO:0000256" key="10">
    <source>
        <dbReference type="ARBA" id="ARBA00023235"/>
    </source>
</evidence>
<dbReference type="OrthoDB" id="9810135at2"/>
<reference evidence="19 20" key="1">
    <citation type="submission" date="2018-08" db="EMBL/GenBank/DDBJ databases">
        <title>Sphingobium sp. EO9.</title>
        <authorList>
            <person name="Park Y."/>
            <person name="Kim K.H."/>
            <person name="Jeon C.O."/>
        </authorList>
    </citation>
    <scope>NUCLEOTIDE SEQUENCE [LARGE SCALE GENOMIC DNA]</scope>
    <source>
        <strain evidence="19 20">EO9</strain>
    </source>
</reference>
<keyword evidence="3" id="KW-0227">DNA damage</keyword>
<evidence type="ECO:0000256" key="13">
    <source>
        <dbReference type="ARBA" id="ARBA00034923"/>
    </source>
</evidence>
<dbReference type="Gene3D" id="3.90.320.10">
    <property type="match status" value="1"/>
</dbReference>
<dbReference type="InterPro" id="IPR000212">
    <property type="entry name" value="DNA_helicase_UvrD/REP"/>
</dbReference>
<dbReference type="Pfam" id="PF12705">
    <property type="entry name" value="PDDEXK_1"/>
    <property type="match status" value="1"/>
</dbReference>
<dbReference type="PROSITE" id="PS51217">
    <property type="entry name" value="UVRD_HELICASE_CTER"/>
    <property type="match status" value="1"/>
</dbReference>
<dbReference type="GO" id="GO:0043138">
    <property type="term" value="F:3'-5' DNA helicase activity"/>
    <property type="evidence" value="ECO:0007669"/>
    <property type="project" value="UniProtKB-EC"/>
</dbReference>
<keyword evidence="5 15" id="KW-0347">Helicase</keyword>
<dbReference type="GO" id="GO:0033202">
    <property type="term" value="C:DNA helicase complex"/>
    <property type="evidence" value="ECO:0007669"/>
    <property type="project" value="TreeGrafter"/>
</dbReference>
<keyword evidence="7 15" id="KW-0067">ATP-binding</keyword>
<dbReference type="PROSITE" id="PS51198">
    <property type="entry name" value="UVRD_HELICASE_ATP_BIND"/>
    <property type="match status" value="1"/>
</dbReference>
<evidence type="ECO:0000313" key="20">
    <source>
        <dbReference type="Proteomes" id="UP000283469"/>
    </source>
</evidence>
<dbReference type="Pfam" id="PF00580">
    <property type="entry name" value="UvrD-helicase"/>
    <property type="match status" value="1"/>
</dbReference>
<gene>
    <name evidence="19" type="primary">addA</name>
    <name evidence="19" type="ORF">D0Z70_09565</name>
</gene>
<dbReference type="Gene3D" id="3.40.50.300">
    <property type="entry name" value="P-loop containing nucleotide triphosphate hydrolases"/>
    <property type="match status" value="4"/>
</dbReference>
<comment type="catalytic activity">
    <reaction evidence="11">
        <text>Couples ATP hydrolysis with the unwinding of duplex DNA by translocating in the 3'-5' direction.</text>
        <dbReference type="EC" id="5.6.2.4"/>
    </reaction>
</comment>
<dbReference type="Proteomes" id="UP000283469">
    <property type="component" value="Unassembled WGS sequence"/>
</dbReference>
<keyword evidence="6" id="KW-0269">Exonuclease</keyword>
<feature type="region of interest" description="Disordered" evidence="16">
    <location>
        <begin position="896"/>
        <end position="951"/>
    </location>
</feature>
<protein>
    <recommendedName>
        <fullName evidence="12">DNA 3'-5' helicase</fullName>
        <ecNumber evidence="12">5.6.2.4</ecNumber>
    </recommendedName>
    <alternativeName>
        <fullName evidence="13">DNA 3'-5' helicase II</fullName>
    </alternativeName>
</protein>
<feature type="domain" description="UvrD-like helicase ATP-binding" evidence="17">
    <location>
        <begin position="9"/>
        <end position="486"/>
    </location>
</feature>
<dbReference type="GO" id="GO:0005829">
    <property type="term" value="C:cytosol"/>
    <property type="evidence" value="ECO:0007669"/>
    <property type="project" value="TreeGrafter"/>
</dbReference>
<sequence>MAATMAKGLQPLLGNQARAAAPDAHVWLSASAGTGKTHVLTARVFRLLLQGVRPENILCLTFTKAGAAEMADRIHDRLAAWVQMDGPSLAADLKALGEDFGPDALDFARRLFAEVLESTGGGLRIQTIHGFCQQLLTAFPLEADLTPGFSPLDQREQTNLARQTLADMVVRAHETGDEALFAALQAISLRLGEGGAENYLLRCAARVEALDALPDAITPWVMAELGLPEGDIDQWLADQCSDAVFDMRTLDRIVQANVQWGKGRGLERCDRIAAWRALDPAGRAATLTDLHRAWAKADGDIMLTKGYVPSVDGYAEMATRLYDCTGELIAMKLRADYAALLGKALHAGRAYARAYAQAKRLAGAVDFDDLIARAAALLEQDGIAEWIRYKLDQRIDHILVDEAQDTNAAQWRIVRTLAEEFFATEWQPGDKVRTIFTVGDFKQAIFGFQGTSPANFAAAQILFQRDADNSGHDFHDLSLDRSFRSTPAVLDVVDRTISTLRAERLGLEAGDVHHISANRHPGEVMLWKPVVANLSEDAEGEEDWAADQERVLAQKIAQQIKQWIDDGVMLDSRGRPVRAGDIMILVRRRSELARLIVARLYEEKVAVAGIDRLRLNAPLAVRDLLAALRFAVQPDDELNMASLLVSPLLGWTQDELMHRLIGRKTGLWRHLNQTLDDATLKPLRDLLAVADFTTPYRYLEAILSGPMDGRRRLIERLGAEAVDPIEELLNAALAFESDDHPSLQRFIDWFDRGEVDIVRDAAAQGDMLRLLTVHGAKGLQAPIVILADACLDPDAGNRADSLLWNGLPILPPRKPERQGPIGEIAEQAAAVEREEHWRLLYVALTRAEEKLIVAGSLGPRAKGEVKPESWFAAVEGAMVSLGAEWEADPLWGATRRWRGTEDLPSKKAEPETAEERTAADMPDWLRQPAPVEARPPRPLAPSAPVEDDVPYPPPTPAMRAAAERGRWLHALFERLPGVEPERRRDAADRWLVQQGADDATVRQDVIAQALRVIEAPDFADLFGPDALAEAPIAAVVGEAVIAGTVDRLCVGPDRIQLVDFKTGRVAPLGVDDVPTAHVRQMAAYAAALAVIFPDRTIEAGLLYTSAPRLIILPPALLAAHKPGFVPAQENLPLSPIERDATTP</sequence>
<feature type="binding site" evidence="15">
    <location>
        <begin position="30"/>
        <end position="37"/>
    </location>
    <ligand>
        <name>ATP</name>
        <dbReference type="ChEBI" id="CHEBI:30616"/>
    </ligand>
</feature>
<keyword evidence="20" id="KW-1185">Reference proteome</keyword>
<dbReference type="GO" id="GO:0000725">
    <property type="term" value="P:recombinational repair"/>
    <property type="evidence" value="ECO:0007669"/>
    <property type="project" value="TreeGrafter"/>
</dbReference>
<evidence type="ECO:0000256" key="1">
    <source>
        <dbReference type="ARBA" id="ARBA00022722"/>
    </source>
</evidence>
<keyword evidence="2 15" id="KW-0547">Nucleotide-binding</keyword>
<evidence type="ECO:0000313" key="19">
    <source>
        <dbReference type="EMBL" id="RJG55062.1"/>
    </source>
</evidence>
<keyword evidence="10" id="KW-0413">Isomerase</keyword>
<dbReference type="GO" id="GO:0003677">
    <property type="term" value="F:DNA binding"/>
    <property type="evidence" value="ECO:0007669"/>
    <property type="project" value="UniProtKB-KW"/>
</dbReference>
<dbReference type="SUPFAM" id="SSF52980">
    <property type="entry name" value="Restriction endonuclease-like"/>
    <property type="match status" value="1"/>
</dbReference>
<evidence type="ECO:0000256" key="6">
    <source>
        <dbReference type="ARBA" id="ARBA00022839"/>
    </source>
</evidence>
<dbReference type="RefSeq" id="WP_119745763.1">
    <property type="nucleotide sequence ID" value="NZ_QVRA01000007.1"/>
</dbReference>
<evidence type="ECO:0000259" key="18">
    <source>
        <dbReference type="PROSITE" id="PS51217"/>
    </source>
</evidence>
<dbReference type="EMBL" id="QVRA01000007">
    <property type="protein sequence ID" value="RJG55062.1"/>
    <property type="molecule type" value="Genomic_DNA"/>
</dbReference>
<evidence type="ECO:0000256" key="7">
    <source>
        <dbReference type="ARBA" id="ARBA00022840"/>
    </source>
</evidence>
<keyword evidence="1" id="KW-0540">Nuclease</keyword>
<name>A0A418YT19_9SPHN</name>
<evidence type="ECO:0000256" key="8">
    <source>
        <dbReference type="ARBA" id="ARBA00023125"/>
    </source>
</evidence>
<dbReference type="EC" id="5.6.2.4" evidence="12"/>
<evidence type="ECO:0000256" key="14">
    <source>
        <dbReference type="ARBA" id="ARBA00048988"/>
    </source>
</evidence>
<dbReference type="NCBIfam" id="TIGR02784">
    <property type="entry name" value="addA_alphas"/>
    <property type="match status" value="1"/>
</dbReference>
<dbReference type="GO" id="GO:0005524">
    <property type="term" value="F:ATP binding"/>
    <property type="evidence" value="ECO:0007669"/>
    <property type="project" value="UniProtKB-UniRule"/>
</dbReference>
<dbReference type="AlphaFoldDB" id="A0A418YT19"/>
<organism evidence="19 20">
    <name type="scientific">Sphingobium terrigena</name>
    <dbReference type="NCBI Taxonomy" id="2304063"/>
    <lineage>
        <taxon>Bacteria</taxon>
        <taxon>Pseudomonadati</taxon>
        <taxon>Pseudomonadota</taxon>
        <taxon>Alphaproteobacteria</taxon>
        <taxon>Sphingomonadales</taxon>
        <taxon>Sphingomonadaceae</taxon>
        <taxon>Sphingobium</taxon>
    </lineage>
</organism>
<evidence type="ECO:0000256" key="3">
    <source>
        <dbReference type="ARBA" id="ARBA00022763"/>
    </source>
</evidence>
<evidence type="ECO:0000256" key="16">
    <source>
        <dbReference type="SAM" id="MobiDB-lite"/>
    </source>
</evidence>
<comment type="catalytic activity">
    <reaction evidence="14">
        <text>ATP + H2O = ADP + phosphate + H(+)</text>
        <dbReference type="Rhea" id="RHEA:13065"/>
        <dbReference type="ChEBI" id="CHEBI:15377"/>
        <dbReference type="ChEBI" id="CHEBI:15378"/>
        <dbReference type="ChEBI" id="CHEBI:30616"/>
        <dbReference type="ChEBI" id="CHEBI:43474"/>
        <dbReference type="ChEBI" id="CHEBI:456216"/>
        <dbReference type="EC" id="5.6.2.4"/>
    </reaction>
</comment>
<dbReference type="InterPro" id="IPR038726">
    <property type="entry name" value="PDDEXK_AddAB-type"/>
</dbReference>
<evidence type="ECO:0000256" key="12">
    <source>
        <dbReference type="ARBA" id="ARBA00034808"/>
    </source>
</evidence>
<dbReference type="PANTHER" id="PTHR11070:SF2">
    <property type="entry name" value="ATP-DEPENDENT DNA HELICASE SRS2"/>
    <property type="match status" value="1"/>
</dbReference>
<evidence type="ECO:0000256" key="5">
    <source>
        <dbReference type="ARBA" id="ARBA00022806"/>
    </source>
</evidence>
<dbReference type="InterPro" id="IPR011335">
    <property type="entry name" value="Restrct_endonuc-II-like"/>
</dbReference>
<evidence type="ECO:0000259" key="17">
    <source>
        <dbReference type="PROSITE" id="PS51198"/>
    </source>
</evidence>
<evidence type="ECO:0000256" key="11">
    <source>
        <dbReference type="ARBA" id="ARBA00034617"/>
    </source>
</evidence>
<feature type="compositionally biased region" description="Basic and acidic residues" evidence="16">
    <location>
        <begin position="898"/>
        <end position="918"/>
    </location>
</feature>
<dbReference type="Pfam" id="PF13361">
    <property type="entry name" value="UvrD_C"/>
    <property type="match status" value="1"/>
</dbReference>
<dbReference type="InterPro" id="IPR014016">
    <property type="entry name" value="UvrD-like_ATP-bd"/>
</dbReference>
<evidence type="ECO:0000256" key="4">
    <source>
        <dbReference type="ARBA" id="ARBA00022801"/>
    </source>
</evidence>
<comment type="caution">
    <text evidence="19">The sequence shown here is derived from an EMBL/GenBank/DDBJ whole genome shotgun (WGS) entry which is preliminary data.</text>
</comment>
<dbReference type="PANTHER" id="PTHR11070">
    <property type="entry name" value="UVRD / RECB / PCRA DNA HELICASE FAMILY MEMBER"/>
    <property type="match status" value="1"/>
</dbReference>